<dbReference type="Proteomes" id="UP000268093">
    <property type="component" value="Unassembled WGS sequence"/>
</dbReference>
<evidence type="ECO:0000313" key="3">
    <source>
        <dbReference type="EMBL" id="RUP50444.1"/>
    </source>
</evidence>
<protein>
    <submittedName>
        <fullName evidence="3">Uncharacterized protein</fullName>
    </submittedName>
</protein>
<feature type="compositionally biased region" description="Basic and acidic residues" evidence="1">
    <location>
        <begin position="48"/>
        <end position="59"/>
    </location>
</feature>
<keyword evidence="2" id="KW-0472">Membrane</keyword>
<dbReference type="OrthoDB" id="2289831at2759"/>
<feature type="transmembrane region" description="Helical" evidence="2">
    <location>
        <begin position="69"/>
        <end position="88"/>
    </location>
</feature>
<feature type="region of interest" description="Disordered" evidence="1">
    <location>
        <begin position="1"/>
        <end position="59"/>
    </location>
</feature>
<evidence type="ECO:0000313" key="4">
    <source>
        <dbReference type="Proteomes" id="UP000268093"/>
    </source>
</evidence>
<comment type="caution">
    <text evidence="3">The sequence shown here is derived from an EMBL/GenBank/DDBJ whole genome shotgun (WGS) entry which is preliminary data.</text>
</comment>
<organism evidence="3 4">
    <name type="scientific">Jimgerdemannia flammicorona</name>
    <dbReference type="NCBI Taxonomy" id="994334"/>
    <lineage>
        <taxon>Eukaryota</taxon>
        <taxon>Fungi</taxon>
        <taxon>Fungi incertae sedis</taxon>
        <taxon>Mucoromycota</taxon>
        <taxon>Mucoromycotina</taxon>
        <taxon>Endogonomycetes</taxon>
        <taxon>Endogonales</taxon>
        <taxon>Endogonaceae</taxon>
        <taxon>Jimgerdemannia</taxon>
    </lineage>
</organism>
<accession>A0A433DHW6</accession>
<name>A0A433DHW6_9FUNG</name>
<gene>
    <name evidence="3" type="ORF">BC936DRAFT_139050</name>
</gene>
<evidence type="ECO:0000256" key="1">
    <source>
        <dbReference type="SAM" id="MobiDB-lite"/>
    </source>
</evidence>
<dbReference type="EMBL" id="RBNI01001421">
    <property type="protein sequence ID" value="RUP50444.1"/>
    <property type="molecule type" value="Genomic_DNA"/>
</dbReference>
<dbReference type="AlphaFoldDB" id="A0A433DHW6"/>
<evidence type="ECO:0000256" key="2">
    <source>
        <dbReference type="SAM" id="Phobius"/>
    </source>
</evidence>
<reference evidence="3 4" key="1">
    <citation type="journal article" date="2018" name="New Phytol.">
        <title>Phylogenomics of Endogonaceae and evolution of mycorrhizas within Mucoromycota.</title>
        <authorList>
            <person name="Chang Y."/>
            <person name="Desiro A."/>
            <person name="Na H."/>
            <person name="Sandor L."/>
            <person name="Lipzen A."/>
            <person name="Clum A."/>
            <person name="Barry K."/>
            <person name="Grigoriev I.V."/>
            <person name="Martin F.M."/>
            <person name="Stajich J.E."/>
            <person name="Smith M.E."/>
            <person name="Bonito G."/>
            <person name="Spatafora J.W."/>
        </authorList>
    </citation>
    <scope>NUCLEOTIDE SEQUENCE [LARGE SCALE GENOMIC DNA]</scope>
    <source>
        <strain evidence="3 4">GMNB39</strain>
    </source>
</reference>
<sequence>MASKLPPSNDLPQHPTAVTPSQAAAIPASVAFVPPPQNTSVGGPDNGDDAHRASGEREPLLRRQDYRNIPIAAVLFAVGWLTPMLWFYGAWFASSSDHREVWWGKINILMSIFFISLSFYVAFAIIVNNPRDSI</sequence>
<keyword evidence="4" id="KW-1185">Reference proteome</keyword>
<feature type="transmembrane region" description="Helical" evidence="2">
    <location>
        <begin position="108"/>
        <end position="127"/>
    </location>
</feature>
<proteinExistence type="predicted"/>
<keyword evidence="2" id="KW-1133">Transmembrane helix</keyword>
<keyword evidence="2" id="KW-0812">Transmembrane</keyword>